<reference evidence="1 2" key="1">
    <citation type="submission" date="2017-10" db="EMBL/GenBank/DDBJ databases">
        <title>Comparative genomics in systemic dimorphic fungi from Ajellomycetaceae.</title>
        <authorList>
            <person name="Munoz J.F."/>
            <person name="Mcewen J.G."/>
            <person name="Clay O.K."/>
            <person name="Cuomo C.A."/>
        </authorList>
    </citation>
    <scope>NUCLEOTIDE SEQUENCE [LARGE SCALE GENOMIC DNA]</scope>
    <source>
        <strain evidence="1 2">UAMH5409</strain>
    </source>
</reference>
<organism evidence="1 2">
    <name type="scientific">Helicocarpus griseus UAMH5409</name>
    <dbReference type="NCBI Taxonomy" id="1447875"/>
    <lineage>
        <taxon>Eukaryota</taxon>
        <taxon>Fungi</taxon>
        <taxon>Dikarya</taxon>
        <taxon>Ascomycota</taxon>
        <taxon>Pezizomycotina</taxon>
        <taxon>Eurotiomycetes</taxon>
        <taxon>Eurotiomycetidae</taxon>
        <taxon>Onygenales</taxon>
        <taxon>Ajellomycetaceae</taxon>
        <taxon>Helicocarpus</taxon>
    </lineage>
</organism>
<evidence type="ECO:0000313" key="1">
    <source>
        <dbReference type="EMBL" id="PGH18370.1"/>
    </source>
</evidence>
<accession>A0A2B7YB13</accession>
<evidence type="ECO:0000313" key="2">
    <source>
        <dbReference type="Proteomes" id="UP000223968"/>
    </source>
</evidence>
<gene>
    <name evidence="1" type="ORF">AJ79_00436</name>
</gene>
<protein>
    <submittedName>
        <fullName evidence="1">Uncharacterized protein</fullName>
    </submittedName>
</protein>
<proteinExistence type="predicted"/>
<dbReference type="STRING" id="1447875.A0A2B7YB13"/>
<dbReference type="Proteomes" id="UP000223968">
    <property type="component" value="Unassembled WGS sequence"/>
</dbReference>
<dbReference type="AlphaFoldDB" id="A0A2B7YB13"/>
<keyword evidence="2" id="KW-1185">Reference proteome</keyword>
<dbReference type="EMBL" id="PDNB01000004">
    <property type="protein sequence ID" value="PGH18370.1"/>
    <property type="molecule type" value="Genomic_DNA"/>
</dbReference>
<name>A0A2B7YB13_9EURO</name>
<dbReference type="OrthoDB" id="438641at2759"/>
<comment type="caution">
    <text evidence="1">The sequence shown here is derived from an EMBL/GenBank/DDBJ whole genome shotgun (WGS) entry which is preliminary data.</text>
</comment>
<sequence length="105" mass="11989">MDTQDVSGMPEYEQLLQNQKALLLSAQARKGQWPEKTKSRMELVMKFQIGCLMGNRVSNLSGHHQIRSSFVPPAYDPCVKPLNDLKKLMLKDLLWRLTIGVFTLS</sequence>